<comment type="subcellular location">
    <subcellularLocation>
        <location evidence="3 16">Cytoplasm</location>
    </subcellularLocation>
</comment>
<evidence type="ECO:0000256" key="13">
    <source>
        <dbReference type="ARBA" id="ARBA00023306"/>
    </source>
</evidence>
<comment type="similarity">
    <text evidence="16">Belongs to the MurB family.</text>
</comment>
<sequence length="350" mass="38857">MTSWNLAGLRTKQALSRYSTYEIGGEARFVGTPRSQDQLRELLELAYRRGISPIFFGGGSNMLFPDRPDPDTLFLTTREMVDYKLEGDRLYVSAGLPMSMLAVIGYGLGIVDFDFTFLLPGTVGGGIYMNAKYFDRHISDTLINVHYIDLQQPSGVQTLSREACGFGYKQSVFQDNSSNWLIVGAEFKLSSTNRKAVSLLAIPELVALQEGKLPPNRLPEFASHFIGWMEAKEGERAEDSDLIPMRKIVQDRVGKMHFAYPSCGSVFKNDYSVGEPIGKLADRLQLRGVQRGNARISPVHGNVIQNLGGANAADVIELITHVQDAFDRHYGFVPEPEVVIIEGRASSLQR</sequence>
<feature type="active site" description="Proton donor" evidence="16">
    <location>
        <position position="265"/>
    </location>
</feature>
<comment type="function">
    <text evidence="2 16">Cell wall formation.</text>
</comment>
<dbReference type="Gene3D" id="3.90.78.10">
    <property type="entry name" value="UDP-N-acetylenolpyruvoylglucosamine reductase, C-terminal domain"/>
    <property type="match status" value="1"/>
</dbReference>
<dbReference type="GO" id="GO:0005829">
    <property type="term" value="C:cytosol"/>
    <property type="evidence" value="ECO:0007669"/>
    <property type="project" value="TreeGrafter"/>
</dbReference>
<dbReference type="SUPFAM" id="SSF56194">
    <property type="entry name" value="Uridine diphospho-N-Acetylenolpyruvylglucosamine reductase, MurB, C-terminal domain"/>
    <property type="match status" value="1"/>
</dbReference>
<dbReference type="InterPro" id="IPR036318">
    <property type="entry name" value="FAD-bd_PCMH-like_sf"/>
</dbReference>
<dbReference type="InterPro" id="IPR003170">
    <property type="entry name" value="MurB"/>
</dbReference>
<keyword evidence="9 16" id="KW-0521">NADP</keyword>
<evidence type="ECO:0000256" key="15">
    <source>
        <dbReference type="ARBA" id="ARBA00048914"/>
    </source>
</evidence>
<dbReference type="Gene3D" id="3.30.43.10">
    <property type="entry name" value="Uridine Diphospho-n-acetylenolpyruvylglucosamine Reductase, domain 2"/>
    <property type="match status" value="1"/>
</dbReference>
<keyword evidence="10 16" id="KW-0133">Cell shape</keyword>
<dbReference type="GO" id="GO:0051301">
    <property type="term" value="P:cell division"/>
    <property type="evidence" value="ECO:0007669"/>
    <property type="project" value="UniProtKB-KW"/>
</dbReference>
<feature type="active site" evidence="16">
    <location>
        <position position="337"/>
    </location>
</feature>
<dbReference type="PANTHER" id="PTHR21071">
    <property type="entry name" value="UDP-N-ACETYLENOLPYRUVOYLGLUCOSAMINE REDUCTASE"/>
    <property type="match status" value="1"/>
</dbReference>
<dbReference type="InterPro" id="IPR016169">
    <property type="entry name" value="FAD-bd_PCMH_sub2"/>
</dbReference>
<keyword evidence="5 16" id="KW-0963">Cytoplasm</keyword>
<comment type="catalytic activity">
    <reaction evidence="15 16">
        <text>UDP-N-acetyl-alpha-D-muramate + NADP(+) = UDP-N-acetyl-3-O-(1-carboxyvinyl)-alpha-D-glucosamine + NADPH + H(+)</text>
        <dbReference type="Rhea" id="RHEA:12248"/>
        <dbReference type="ChEBI" id="CHEBI:15378"/>
        <dbReference type="ChEBI" id="CHEBI:57783"/>
        <dbReference type="ChEBI" id="CHEBI:58349"/>
        <dbReference type="ChEBI" id="CHEBI:68483"/>
        <dbReference type="ChEBI" id="CHEBI:70757"/>
        <dbReference type="EC" id="1.3.1.98"/>
    </reaction>
</comment>
<evidence type="ECO:0000313" key="19">
    <source>
        <dbReference type="Proteomes" id="UP001139534"/>
    </source>
</evidence>
<comment type="caution">
    <text evidence="18">The sequence shown here is derived from an EMBL/GenBank/DDBJ whole genome shotgun (WGS) entry which is preliminary data.</text>
</comment>
<evidence type="ECO:0000256" key="12">
    <source>
        <dbReference type="ARBA" id="ARBA00023002"/>
    </source>
</evidence>
<dbReference type="SUPFAM" id="SSF56176">
    <property type="entry name" value="FAD-binding/transporter-associated domain-like"/>
    <property type="match status" value="1"/>
</dbReference>
<dbReference type="EC" id="1.3.1.98" evidence="16"/>
<evidence type="ECO:0000256" key="7">
    <source>
        <dbReference type="ARBA" id="ARBA00022630"/>
    </source>
</evidence>
<keyword evidence="11 16" id="KW-0573">Peptidoglycan synthesis</keyword>
<evidence type="ECO:0000256" key="1">
    <source>
        <dbReference type="ARBA" id="ARBA00001974"/>
    </source>
</evidence>
<dbReference type="PROSITE" id="PS51387">
    <property type="entry name" value="FAD_PCMH"/>
    <property type="match status" value="1"/>
</dbReference>
<evidence type="ECO:0000256" key="16">
    <source>
        <dbReference type="HAMAP-Rule" id="MF_00037"/>
    </source>
</evidence>
<dbReference type="Pfam" id="PF02873">
    <property type="entry name" value="MurB_C"/>
    <property type="match status" value="1"/>
</dbReference>
<dbReference type="AlphaFoldDB" id="A0A9X1Y130"/>
<dbReference type="GO" id="GO:0071949">
    <property type="term" value="F:FAD binding"/>
    <property type="evidence" value="ECO:0007669"/>
    <property type="project" value="InterPro"/>
</dbReference>
<evidence type="ECO:0000256" key="14">
    <source>
        <dbReference type="ARBA" id="ARBA00023316"/>
    </source>
</evidence>
<keyword evidence="12 16" id="KW-0560">Oxidoreductase</keyword>
<dbReference type="InterPro" id="IPR016166">
    <property type="entry name" value="FAD-bd_PCMH"/>
</dbReference>
<organism evidence="18 19">
    <name type="scientific">Paenibacillus mellifer</name>
    <dbReference type="NCBI Taxonomy" id="2937794"/>
    <lineage>
        <taxon>Bacteria</taxon>
        <taxon>Bacillati</taxon>
        <taxon>Bacillota</taxon>
        <taxon>Bacilli</taxon>
        <taxon>Bacillales</taxon>
        <taxon>Paenibacillaceae</taxon>
        <taxon>Paenibacillus</taxon>
    </lineage>
</organism>
<dbReference type="InterPro" id="IPR036635">
    <property type="entry name" value="MurB_C_sf"/>
</dbReference>
<keyword evidence="14 16" id="KW-0961">Cell wall biogenesis/degradation</keyword>
<dbReference type="GO" id="GO:0008360">
    <property type="term" value="P:regulation of cell shape"/>
    <property type="evidence" value="ECO:0007669"/>
    <property type="project" value="UniProtKB-KW"/>
</dbReference>
<evidence type="ECO:0000256" key="2">
    <source>
        <dbReference type="ARBA" id="ARBA00003921"/>
    </source>
</evidence>
<dbReference type="GO" id="GO:0071555">
    <property type="term" value="P:cell wall organization"/>
    <property type="evidence" value="ECO:0007669"/>
    <property type="project" value="UniProtKB-KW"/>
</dbReference>
<dbReference type="GO" id="GO:0009252">
    <property type="term" value="P:peptidoglycan biosynthetic process"/>
    <property type="evidence" value="ECO:0007669"/>
    <property type="project" value="UniProtKB-UniRule"/>
</dbReference>
<dbReference type="Gene3D" id="3.30.465.10">
    <property type="match status" value="1"/>
</dbReference>
<evidence type="ECO:0000256" key="3">
    <source>
        <dbReference type="ARBA" id="ARBA00004496"/>
    </source>
</evidence>
<keyword evidence="6 16" id="KW-0132">Cell division</keyword>
<evidence type="ECO:0000256" key="4">
    <source>
        <dbReference type="ARBA" id="ARBA00004752"/>
    </source>
</evidence>
<keyword evidence="19" id="KW-1185">Reference proteome</keyword>
<evidence type="ECO:0000313" key="18">
    <source>
        <dbReference type="EMBL" id="MCK8489405.1"/>
    </source>
</evidence>
<evidence type="ECO:0000259" key="17">
    <source>
        <dbReference type="PROSITE" id="PS51387"/>
    </source>
</evidence>
<dbReference type="Proteomes" id="UP001139534">
    <property type="component" value="Unassembled WGS sequence"/>
</dbReference>
<dbReference type="EMBL" id="JALPRK010000023">
    <property type="protein sequence ID" value="MCK8489405.1"/>
    <property type="molecule type" value="Genomic_DNA"/>
</dbReference>
<dbReference type="Pfam" id="PF01565">
    <property type="entry name" value="FAD_binding_4"/>
    <property type="match status" value="1"/>
</dbReference>
<keyword evidence="13 16" id="KW-0131">Cell cycle</keyword>
<keyword evidence="7 16" id="KW-0285">Flavoprotein</keyword>
<dbReference type="RefSeq" id="WP_248553441.1">
    <property type="nucleotide sequence ID" value="NZ_JALPRK010000023.1"/>
</dbReference>
<accession>A0A9X1Y130</accession>
<dbReference type="HAMAP" id="MF_00037">
    <property type="entry name" value="MurB"/>
    <property type="match status" value="1"/>
</dbReference>
<comment type="cofactor">
    <cofactor evidence="1 16">
        <name>FAD</name>
        <dbReference type="ChEBI" id="CHEBI:57692"/>
    </cofactor>
</comment>
<dbReference type="InterPro" id="IPR011601">
    <property type="entry name" value="MurB_C"/>
</dbReference>
<evidence type="ECO:0000256" key="11">
    <source>
        <dbReference type="ARBA" id="ARBA00022984"/>
    </source>
</evidence>
<evidence type="ECO:0000256" key="6">
    <source>
        <dbReference type="ARBA" id="ARBA00022618"/>
    </source>
</evidence>
<evidence type="ECO:0000256" key="5">
    <source>
        <dbReference type="ARBA" id="ARBA00022490"/>
    </source>
</evidence>
<comment type="caution">
    <text evidence="16">Lacks conserved residue(s) required for the propagation of feature annotation.</text>
</comment>
<proteinExistence type="inferred from homology"/>
<evidence type="ECO:0000256" key="8">
    <source>
        <dbReference type="ARBA" id="ARBA00022827"/>
    </source>
</evidence>
<dbReference type="GO" id="GO:0008762">
    <property type="term" value="F:UDP-N-acetylmuramate dehydrogenase activity"/>
    <property type="evidence" value="ECO:0007669"/>
    <property type="project" value="UniProtKB-UniRule"/>
</dbReference>
<dbReference type="InterPro" id="IPR016167">
    <property type="entry name" value="FAD-bd_PCMH_sub1"/>
</dbReference>
<dbReference type="InterPro" id="IPR006094">
    <property type="entry name" value="Oxid_FAD_bind_N"/>
</dbReference>
<keyword evidence="8 16" id="KW-0274">FAD</keyword>
<name>A0A9X1Y130_9BACL</name>
<evidence type="ECO:0000256" key="9">
    <source>
        <dbReference type="ARBA" id="ARBA00022857"/>
    </source>
</evidence>
<gene>
    <name evidence="16" type="primary">murB</name>
    <name evidence="18" type="ORF">M0651_19710</name>
</gene>
<comment type="pathway">
    <text evidence="4 16">Cell wall biogenesis; peptidoglycan biosynthesis.</text>
</comment>
<reference evidence="18" key="1">
    <citation type="submission" date="2022-04" db="EMBL/GenBank/DDBJ databases">
        <authorList>
            <person name="Seo M.-J."/>
        </authorList>
    </citation>
    <scope>NUCLEOTIDE SEQUENCE</scope>
    <source>
        <strain evidence="18">MBLB2552</strain>
    </source>
</reference>
<protein>
    <recommendedName>
        <fullName evidence="16">UDP-N-acetylenolpyruvoylglucosamine reductase</fullName>
        <ecNumber evidence="16">1.3.1.98</ecNumber>
    </recommendedName>
    <alternativeName>
        <fullName evidence="16">UDP-N-acetylmuramate dehydrogenase</fullName>
    </alternativeName>
</protein>
<dbReference type="PANTHER" id="PTHR21071:SF4">
    <property type="entry name" value="UDP-N-ACETYLENOLPYRUVOYLGLUCOSAMINE REDUCTASE"/>
    <property type="match status" value="1"/>
</dbReference>
<feature type="domain" description="FAD-binding PCMH-type" evidence="17">
    <location>
        <begin position="22"/>
        <end position="192"/>
    </location>
</feature>
<evidence type="ECO:0000256" key="10">
    <source>
        <dbReference type="ARBA" id="ARBA00022960"/>
    </source>
</evidence>